<evidence type="ECO:0000313" key="2">
    <source>
        <dbReference type="Proteomes" id="UP000549911"/>
    </source>
</evidence>
<reference evidence="1 2" key="1">
    <citation type="submission" date="2020-07" db="EMBL/GenBank/DDBJ databases">
        <authorList>
            <person name="Partida-Martinez L."/>
            <person name="Huntemann M."/>
            <person name="Clum A."/>
            <person name="Wang J."/>
            <person name="Palaniappan K."/>
            <person name="Ritter S."/>
            <person name="Chen I.-M."/>
            <person name="Stamatis D."/>
            <person name="Reddy T."/>
            <person name="O'Malley R."/>
            <person name="Daum C."/>
            <person name="Shapiro N."/>
            <person name="Ivanova N."/>
            <person name="Kyrpides N."/>
            <person name="Woyke T."/>
        </authorList>
    </citation>
    <scope>NUCLEOTIDE SEQUENCE [LARGE SCALE GENOMIC DNA]</scope>
    <source>
        <strain evidence="1 2">AT2.17</strain>
    </source>
</reference>
<dbReference type="EMBL" id="JACCBW010000001">
    <property type="protein sequence ID" value="NYE36113.1"/>
    <property type="molecule type" value="Genomic_DNA"/>
</dbReference>
<evidence type="ECO:0000313" key="1">
    <source>
        <dbReference type="EMBL" id="NYE36113.1"/>
    </source>
</evidence>
<dbReference type="RefSeq" id="WP_179618691.1">
    <property type="nucleotide sequence ID" value="NZ_JACCBW010000001.1"/>
</dbReference>
<keyword evidence="2" id="KW-1185">Reference proteome</keyword>
<comment type="caution">
    <text evidence="1">The sequence shown here is derived from an EMBL/GenBank/DDBJ whole genome shotgun (WGS) entry which is preliminary data.</text>
</comment>
<organism evidence="1 2">
    <name type="scientific">Nocardioides cavernae</name>
    <dbReference type="NCBI Taxonomy" id="1921566"/>
    <lineage>
        <taxon>Bacteria</taxon>
        <taxon>Bacillati</taxon>
        <taxon>Actinomycetota</taxon>
        <taxon>Actinomycetes</taxon>
        <taxon>Propionibacteriales</taxon>
        <taxon>Nocardioidaceae</taxon>
        <taxon>Nocardioides</taxon>
    </lineage>
</organism>
<accession>A0A7Y9H1B3</accession>
<gene>
    <name evidence="1" type="ORF">F4692_001217</name>
</gene>
<dbReference type="AlphaFoldDB" id="A0A7Y9H1B3"/>
<dbReference type="Proteomes" id="UP000549911">
    <property type="component" value="Unassembled WGS sequence"/>
</dbReference>
<protein>
    <submittedName>
        <fullName evidence="1">Uncharacterized protein</fullName>
    </submittedName>
</protein>
<name>A0A7Y9H1B3_9ACTN</name>
<reference evidence="1 2" key="2">
    <citation type="submission" date="2020-08" db="EMBL/GenBank/DDBJ databases">
        <title>The Agave Microbiome: Exploring the role of microbial communities in plant adaptations to desert environments.</title>
        <authorList>
            <person name="Partida-Martinez L.P."/>
        </authorList>
    </citation>
    <scope>NUCLEOTIDE SEQUENCE [LARGE SCALE GENOMIC DNA]</scope>
    <source>
        <strain evidence="1 2">AT2.17</strain>
    </source>
</reference>
<proteinExistence type="predicted"/>
<sequence length="48" mass="4865">MTNEVKSMTTVRRIAAAVLVAVLGVGVVGIGAAPANAIDTSWGKIKAR</sequence>